<evidence type="ECO:0000313" key="1">
    <source>
        <dbReference type="EMBL" id="GAH06438.1"/>
    </source>
</evidence>
<feature type="non-terminal residue" evidence="1">
    <location>
        <position position="127"/>
    </location>
</feature>
<dbReference type="AlphaFoldDB" id="X1ECN1"/>
<protein>
    <submittedName>
        <fullName evidence="1">Uncharacterized protein</fullName>
    </submittedName>
</protein>
<sequence>MGNKYKIIVYAYDIFEYEIPSFSQKTDNYIIYYDTFDESKDFNSYDIVILQHGIFFQKDSQGRDLIRRDELIQREKEIMSLIRKGKTFCFLYDSIPAHVPIAGRPGRVPAYYDLTQCFLSVNILNRS</sequence>
<gene>
    <name evidence="1" type="ORF">S01H4_62453</name>
</gene>
<comment type="caution">
    <text evidence="1">The sequence shown here is derived from an EMBL/GenBank/DDBJ whole genome shotgun (WGS) entry which is preliminary data.</text>
</comment>
<organism evidence="1">
    <name type="scientific">marine sediment metagenome</name>
    <dbReference type="NCBI Taxonomy" id="412755"/>
    <lineage>
        <taxon>unclassified sequences</taxon>
        <taxon>metagenomes</taxon>
        <taxon>ecological metagenomes</taxon>
    </lineage>
</organism>
<proteinExistence type="predicted"/>
<accession>X1ECN1</accession>
<name>X1ECN1_9ZZZZ</name>
<reference evidence="1" key="1">
    <citation type="journal article" date="2014" name="Front. Microbiol.">
        <title>High frequency of phylogenetically diverse reductive dehalogenase-homologous genes in deep subseafloor sedimentary metagenomes.</title>
        <authorList>
            <person name="Kawai M."/>
            <person name="Futagami T."/>
            <person name="Toyoda A."/>
            <person name="Takaki Y."/>
            <person name="Nishi S."/>
            <person name="Hori S."/>
            <person name="Arai W."/>
            <person name="Tsubouchi T."/>
            <person name="Morono Y."/>
            <person name="Uchiyama I."/>
            <person name="Ito T."/>
            <person name="Fujiyama A."/>
            <person name="Inagaki F."/>
            <person name="Takami H."/>
        </authorList>
    </citation>
    <scope>NUCLEOTIDE SEQUENCE</scope>
    <source>
        <strain evidence="1">Expedition CK06-06</strain>
    </source>
</reference>
<dbReference type="EMBL" id="BART01037282">
    <property type="protein sequence ID" value="GAH06438.1"/>
    <property type="molecule type" value="Genomic_DNA"/>
</dbReference>